<sequence length="1150" mass="126118">MDAIAFLTVVGGIIGIIAGSVQVLDYVEKRREKLSKIELVVPSRPTQPNLEIPSFPGNLQVMPPELQTSVAAKCRQDWGEAVEVSVFYGRTEELNTLEQWVICDRCRLVALLGMGGIGKTSLSIKLAQKIQDNFDYVIWRSLTNAPLIQDILADIIKFLSNQQETNLPEDTGARISRLIDYLRSSRCLLILDNAESILQGDNDAGQYREGCEQYGKLIQRIGETNHQSCLILTSREKPGEIATSEGETHTVRSYQMPGLKAVEGEEIFQAKGLSGSDDEQKKLIDFYKGNPLALKIIATTIKEVFDGNIQNFLANGSVIFGRVRDLLDQQLNRLSDLEQEVMYWLAINREPVSVLELREDIVSLKSPPKLIDAVQSLVRRSLIEKSGTLFTLQPVVMEYLTDRLIEQICDEIKIGKVEVVNRYALIKATAKDYIRESQVRLILKPIADKSTVERHDCASLQQMLSILREQSSRQPGYAAGNILNLLCYLQTDLSGYDFSNLKVWQAYLQGMTLQRVNFAYSDLAKSVFTQAFDRIVSVAFSPDGKLLATGDVVGQVRIWQVVDGQQLISFQGHTNWVASIAFSSDGKLLAVTGSSDSTVKLWEVITGQCVRILPGHTGWVSSVAFSPDGQTLASGSSDLTVRLWEVSTGQCLRILQGHTDRVWSVAFSPDGQTLASGSNDLTVRLWEVSTGQCLRILQGHTDRVRSVAFSPNGQTLASGSADQTVKLWEVSTGHCLKTLQEDTNGTRTIAFSPDGRILASGNYDQTVKLWEVSTGQCLRILQGHTDRVWSVAFSPDGQTLASGSDDQTVRLWEINTGQGLRILQGHANNIGSVAFSCDSQWLASGSGDKAVRLWEANTGQCWKTLQGHSKAVTSVAFSPNSQTLASSGDNTVRLWEVTTGHCLHVLQGHGSWWVQCVAFSPDGKTLASGSGDQTVKLWEVSTGQCLRVLQGHHSEVRCVAFSRDSQLLASGSRDGTVRLWEVSTGQCLNALQGHNDWVECVAFSPDGQTLASSSNDQTVRLWEVSTGQCLKTLQRQTSWGESPVISPDGQILAGGSDDSRVGLWQVSTGQCLKTLQGHTDKVWAVAFSSDGQTLVSGSQDETVKIWNVKTGECLKTLRADRPYEGMNITGITGLTQAQVAMLKTLGAVES</sequence>
<feature type="repeat" description="WD" evidence="3">
    <location>
        <begin position="655"/>
        <end position="696"/>
    </location>
</feature>
<dbReference type="InterPro" id="IPR036322">
    <property type="entry name" value="WD40_repeat_dom_sf"/>
</dbReference>
<dbReference type="Pfam" id="PF00400">
    <property type="entry name" value="WD40"/>
    <property type="match status" value="9"/>
</dbReference>
<dbReference type="InterPro" id="IPR020472">
    <property type="entry name" value="WD40_PAC1"/>
</dbReference>
<evidence type="ECO:0000259" key="5">
    <source>
        <dbReference type="Pfam" id="PF23414"/>
    </source>
</evidence>
<dbReference type="PROSITE" id="PS50294">
    <property type="entry name" value="WD_REPEATS_REGION"/>
    <property type="match status" value="13"/>
</dbReference>
<feature type="repeat" description="WD" evidence="3">
    <location>
        <begin position="697"/>
        <end position="738"/>
    </location>
</feature>
<feature type="domain" description="NB-ARC" evidence="4">
    <location>
        <begin position="93"/>
        <end position="193"/>
    </location>
</feature>
<feature type="repeat" description="WD" evidence="3">
    <location>
        <begin position="1075"/>
        <end position="1116"/>
    </location>
</feature>
<name>A0A951U7P2_9CYAN</name>
<comment type="caution">
    <text evidence="6">The sequence shown here is derived from an EMBL/GenBank/DDBJ whole genome shotgun (WGS) entry which is preliminary data.</text>
</comment>
<feature type="repeat" description="WD" evidence="3">
    <location>
        <begin position="823"/>
        <end position="864"/>
    </location>
</feature>
<reference evidence="6" key="2">
    <citation type="journal article" date="2022" name="Microbiol. Resour. Announc.">
        <title>Metagenome Sequencing to Explore Phylogenomics of Terrestrial Cyanobacteria.</title>
        <authorList>
            <person name="Ward R.D."/>
            <person name="Stajich J.E."/>
            <person name="Johansen J.R."/>
            <person name="Huntemann M."/>
            <person name="Clum A."/>
            <person name="Foster B."/>
            <person name="Foster B."/>
            <person name="Roux S."/>
            <person name="Palaniappan K."/>
            <person name="Varghese N."/>
            <person name="Mukherjee S."/>
            <person name="Reddy T.B.K."/>
            <person name="Daum C."/>
            <person name="Copeland A."/>
            <person name="Chen I.A."/>
            <person name="Ivanova N.N."/>
            <person name="Kyrpides N.C."/>
            <person name="Shapiro N."/>
            <person name="Eloe-Fadrosh E.A."/>
            <person name="Pietrasiak N."/>
        </authorList>
    </citation>
    <scope>NUCLEOTIDE SEQUENCE</scope>
    <source>
        <strain evidence="6">CPER-KK1</strain>
    </source>
</reference>
<dbReference type="PRINTS" id="PR00364">
    <property type="entry name" value="DISEASERSIST"/>
</dbReference>
<dbReference type="SUPFAM" id="SSF141571">
    <property type="entry name" value="Pentapeptide repeat-like"/>
    <property type="match status" value="1"/>
</dbReference>
<dbReference type="PROSITE" id="PS00678">
    <property type="entry name" value="WD_REPEATS_1"/>
    <property type="match status" value="12"/>
</dbReference>
<accession>A0A951U7P2</accession>
<reference evidence="6" key="1">
    <citation type="submission" date="2021-05" db="EMBL/GenBank/DDBJ databases">
        <authorList>
            <person name="Pietrasiak N."/>
            <person name="Ward R."/>
            <person name="Stajich J.E."/>
            <person name="Kurbessoian T."/>
        </authorList>
    </citation>
    <scope>NUCLEOTIDE SEQUENCE</scope>
    <source>
        <strain evidence="6">CPER-KK1</strain>
    </source>
</reference>
<dbReference type="InterPro" id="IPR002182">
    <property type="entry name" value="NB-ARC"/>
</dbReference>
<dbReference type="SMART" id="SM00320">
    <property type="entry name" value="WD40"/>
    <property type="match status" value="14"/>
</dbReference>
<dbReference type="SUPFAM" id="SSF52540">
    <property type="entry name" value="P-loop containing nucleoside triphosphate hydrolases"/>
    <property type="match status" value="1"/>
</dbReference>
<feature type="repeat" description="WD" evidence="3">
    <location>
        <begin position="914"/>
        <end position="948"/>
    </location>
</feature>
<dbReference type="InterPro" id="IPR019775">
    <property type="entry name" value="WD40_repeat_CS"/>
</dbReference>
<dbReference type="PANTHER" id="PTHR44129">
    <property type="entry name" value="WD REPEAT-CONTAINING PROTEIN POP1"/>
    <property type="match status" value="1"/>
</dbReference>
<dbReference type="Pfam" id="PF23414">
    <property type="entry name" value="Beta-prop_EML_2"/>
    <property type="match status" value="1"/>
</dbReference>
<dbReference type="PRINTS" id="PR00320">
    <property type="entry name" value="GPROTEINBRPT"/>
</dbReference>
<dbReference type="InterPro" id="IPR027417">
    <property type="entry name" value="P-loop_NTPase"/>
</dbReference>
<dbReference type="Gene3D" id="3.40.50.300">
    <property type="entry name" value="P-loop containing nucleotide triphosphate hydrolases"/>
    <property type="match status" value="1"/>
</dbReference>
<feature type="repeat" description="WD" evidence="3">
    <location>
        <begin position="865"/>
        <end position="905"/>
    </location>
</feature>
<evidence type="ECO:0000256" key="2">
    <source>
        <dbReference type="ARBA" id="ARBA00022737"/>
    </source>
</evidence>
<dbReference type="EMBL" id="JAHHIF010000001">
    <property type="protein sequence ID" value="MBW4543044.1"/>
    <property type="molecule type" value="Genomic_DNA"/>
</dbReference>
<evidence type="ECO:0000256" key="3">
    <source>
        <dbReference type="PROSITE-ProRule" id="PRU00221"/>
    </source>
</evidence>
<feature type="repeat" description="WD" evidence="3">
    <location>
        <begin position="1046"/>
        <end position="1074"/>
    </location>
</feature>
<feature type="repeat" description="WD" evidence="3">
    <location>
        <begin position="528"/>
        <end position="569"/>
    </location>
</feature>
<proteinExistence type="predicted"/>
<keyword evidence="1 3" id="KW-0853">WD repeat</keyword>
<dbReference type="CDD" id="cd00200">
    <property type="entry name" value="WD40"/>
    <property type="match status" value="2"/>
</dbReference>
<evidence type="ECO:0000313" key="7">
    <source>
        <dbReference type="Proteomes" id="UP000753908"/>
    </source>
</evidence>
<feature type="domain" description="EML-like second beta-propeller" evidence="5">
    <location>
        <begin position="662"/>
        <end position="818"/>
    </location>
</feature>
<organism evidence="6 7">
    <name type="scientific">Symplocastrum torsivum CPER-KK1</name>
    <dbReference type="NCBI Taxonomy" id="450513"/>
    <lineage>
        <taxon>Bacteria</taxon>
        <taxon>Bacillati</taxon>
        <taxon>Cyanobacteriota</taxon>
        <taxon>Cyanophyceae</taxon>
        <taxon>Oscillatoriophycideae</taxon>
        <taxon>Oscillatoriales</taxon>
        <taxon>Microcoleaceae</taxon>
        <taxon>Symplocastrum</taxon>
    </lineage>
</organism>
<dbReference type="InterPro" id="IPR015943">
    <property type="entry name" value="WD40/YVTN_repeat-like_dom_sf"/>
</dbReference>
<dbReference type="Pfam" id="PF00931">
    <property type="entry name" value="NB-ARC"/>
    <property type="match status" value="1"/>
</dbReference>
<dbReference type="GO" id="GO:0043531">
    <property type="term" value="F:ADP binding"/>
    <property type="evidence" value="ECO:0007669"/>
    <property type="project" value="InterPro"/>
</dbReference>
<dbReference type="InterPro" id="IPR050349">
    <property type="entry name" value="WD_LIS1/nudF_dynein_reg"/>
</dbReference>
<feature type="repeat" description="WD" evidence="3">
    <location>
        <begin position="570"/>
        <end position="612"/>
    </location>
</feature>
<feature type="repeat" description="WD" evidence="3">
    <location>
        <begin position="739"/>
        <end position="780"/>
    </location>
</feature>
<dbReference type="FunFam" id="2.130.10.10:FF:000228">
    <property type="entry name" value="COMPASS-like H3K4 histone methylase component WDR5A"/>
    <property type="match status" value="1"/>
</dbReference>
<gene>
    <name evidence="6" type="ORF">KME25_01140</name>
</gene>
<feature type="repeat" description="WD" evidence="3">
    <location>
        <begin position="949"/>
        <end position="990"/>
    </location>
</feature>
<keyword evidence="2" id="KW-0677">Repeat</keyword>
<evidence type="ECO:0000256" key="1">
    <source>
        <dbReference type="ARBA" id="ARBA00022574"/>
    </source>
</evidence>
<evidence type="ECO:0000259" key="4">
    <source>
        <dbReference type="Pfam" id="PF00931"/>
    </source>
</evidence>
<dbReference type="SUPFAM" id="SSF50978">
    <property type="entry name" value="WD40 repeat-like"/>
    <property type="match status" value="2"/>
</dbReference>
<feature type="repeat" description="WD" evidence="3">
    <location>
        <begin position="991"/>
        <end position="1032"/>
    </location>
</feature>
<dbReference type="PROSITE" id="PS50082">
    <property type="entry name" value="WD_REPEATS_2"/>
    <property type="match status" value="14"/>
</dbReference>
<dbReference type="Proteomes" id="UP000753908">
    <property type="component" value="Unassembled WGS sequence"/>
</dbReference>
<dbReference type="Gene3D" id="2.130.10.10">
    <property type="entry name" value="YVTN repeat-like/Quinoprotein amine dehydrogenase"/>
    <property type="match status" value="7"/>
</dbReference>
<feature type="repeat" description="WD" evidence="3">
    <location>
        <begin position="613"/>
        <end position="654"/>
    </location>
</feature>
<dbReference type="AlphaFoldDB" id="A0A951U7P2"/>
<dbReference type="InterPro" id="IPR001680">
    <property type="entry name" value="WD40_rpt"/>
</dbReference>
<dbReference type="InterPro" id="IPR055442">
    <property type="entry name" value="Beta-prop_EML-like_2nd"/>
</dbReference>
<feature type="repeat" description="WD" evidence="3">
    <location>
        <begin position="781"/>
        <end position="822"/>
    </location>
</feature>
<evidence type="ECO:0000313" key="6">
    <source>
        <dbReference type="EMBL" id="MBW4543044.1"/>
    </source>
</evidence>
<protein>
    <submittedName>
        <fullName evidence="6">NACHT domain-containing protein</fullName>
    </submittedName>
</protein>